<evidence type="ECO:0000313" key="6">
    <source>
        <dbReference type="Proteomes" id="UP000743370"/>
    </source>
</evidence>
<protein>
    <submittedName>
        <fullName evidence="5">Vesicle transport v-SNARE 13</fullName>
    </submittedName>
</protein>
<dbReference type="AlphaFoldDB" id="A0A8T0L0Y3"/>
<organism evidence="5 6">
    <name type="scientific">Phaseolus angularis</name>
    <name type="common">Azuki bean</name>
    <name type="synonym">Vigna angularis</name>
    <dbReference type="NCBI Taxonomy" id="3914"/>
    <lineage>
        <taxon>Eukaryota</taxon>
        <taxon>Viridiplantae</taxon>
        <taxon>Streptophyta</taxon>
        <taxon>Embryophyta</taxon>
        <taxon>Tracheophyta</taxon>
        <taxon>Spermatophyta</taxon>
        <taxon>Magnoliopsida</taxon>
        <taxon>eudicotyledons</taxon>
        <taxon>Gunneridae</taxon>
        <taxon>Pentapetalae</taxon>
        <taxon>rosids</taxon>
        <taxon>fabids</taxon>
        <taxon>Fabales</taxon>
        <taxon>Fabaceae</taxon>
        <taxon>Papilionoideae</taxon>
        <taxon>50 kb inversion clade</taxon>
        <taxon>NPAAA clade</taxon>
        <taxon>indigoferoid/millettioid clade</taxon>
        <taxon>Phaseoleae</taxon>
        <taxon>Vigna</taxon>
    </lineage>
</organism>
<dbReference type="Gene3D" id="1.20.58.400">
    <property type="entry name" value="t-snare proteins"/>
    <property type="match status" value="1"/>
</dbReference>
<keyword evidence="3" id="KW-0653">Protein transport</keyword>
<sequence>MPLLYAYDSSGQIAFHNMTHFPNHRGWMYDRCYSEMRGLKEAFVIAVEEFVETARRCQYYALVGGIRSEKRLASGSNTIVHTSEIDQFAYMQEMVDNALRRHAEQEANDSHDEESPNETTQRFYNLLAEANQPVFEGSTESKLSVCIRLMACKYNWNVPNQALDFISKLSISSAQAKRFTKFRERKGLIEKDVVRTDRSILSNILRDILLTYSFYNFDLGYCQQKKQKVSEIKTGIDEAEALIRKMDLEARSLQPNVKGVLLAKLREYKSDLNNLLMFNLQDEVQFY</sequence>
<dbReference type="InterPro" id="IPR038407">
    <property type="entry name" value="v-SNARE_N_sf"/>
</dbReference>
<dbReference type="GO" id="GO:0006886">
    <property type="term" value="P:intracellular protein transport"/>
    <property type="evidence" value="ECO:0007669"/>
    <property type="project" value="InterPro"/>
</dbReference>
<gene>
    <name evidence="5" type="ORF">HKW66_Vig0244150</name>
</gene>
<dbReference type="GO" id="GO:0005096">
    <property type="term" value="F:GTPase activator activity"/>
    <property type="evidence" value="ECO:0007669"/>
    <property type="project" value="UniProtKB-KW"/>
</dbReference>
<evidence type="ECO:0000313" key="5">
    <source>
        <dbReference type="EMBL" id="KAG2404768.1"/>
    </source>
</evidence>
<dbReference type="PANTHER" id="PTHR22957">
    <property type="entry name" value="TBC1 DOMAIN FAMILY MEMBER GTPASE-ACTIVATING PROTEIN"/>
    <property type="match status" value="1"/>
</dbReference>
<comment type="caution">
    <text evidence="5">The sequence shown here is derived from an EMBL/GenBank/DDBJ whole genome shotgun (WGS) entry which is preliminary data.</text>
</comment>
<evidence type="ECO:0000256" key="1">
    <source>
        <dbReference type="ARBA" id="ARBA00006108"/>
    </source>
</evidence>
<dbReference type="PANTHER" id="PTHR22957:SF502">
    <property type="entry name" value="SMALL G PROTEIN SIGNALING MODULATOR 2-RELATED"/>
    <property type="match status" value="1"/>
</dbReference>
<evidence type="ECO:0000259" key="4">
    <source>
        <dbReference type="Pfam" id="PF05008"/>
    </source>
</evidence>
<keyword evidence="3" id="KW-0813">Transport</keyword>
<dbReference type="EMBL" id="JABFOF010000002">
    <property type="protein sequence ID" value="KAG2404768.1"/>
    <property type="molecule type" value="Genomic_DNA"/>
</dbReference>
<dbReference type="SUPFAM" id="SSF47923">
    <property type="entry name" value="Ypt/Rab-GAP domain of gyp1p"/>
    <property type="match status" value="1"/>
</dbReference>
<name>A0A8T0L0Y3_PHAAN</name>
<proteinExistence type="inferred from homology"/>
<dbReference type="Proteomes" id="UP000743370">
    <property type="component" value="Unassembled WGS sequence"/>
</dbReference>
<feature type="domain" description="Vesicle transport v-SNARE N-terminal" evidence="4">
    <location>
        <begin position="223"/>
        <end position="275"/>
    </location>
</feature>
<evidence type="ECO:0000256" key="3">
    <source>
        <dbReference type="ARBA" id="ARBA00022927"/>
    </source>
</evidence>
<comment type="similarity">
    <text evidence="1">Belongs to the VTI1 family.</text>
</comment>
<dbReference type="InterPro" id="IPR010989">
    <property type="entry name" value="SNARE"/>
</dbReference>
<dbReference type="InterPro" id="IPR035969">
    <property type="entry name" value="Rab-GAP_TBC_sf"/>
</dbReference>
<keyword evidence="2" id="KW-0343">GTPase activation</keyword>
<dbReference type="SUPFAM" id="SSF47661">
    <property type="entry name" value="t-snare proteins"/>
    <property type="match status" value="1"/>
</dbReference>
<dbReference type="GO" id="GO:0016020">
    <property type="term" value="C:membrane"/>
    <property type="evidence" value="ECO:0007669"/>
    <property type="project" value="InterPro"/>
</dbReference>
<dbReference type="GO" id="GO:0016192">
    <property type="term" value="P:vesicle-mediated transport"/>
    <property type="evidence" value="ECO:0007669"/>
    <property type="project" value="InterPro"/>
</dbReference>
<reference evidence="5 6" key="1">
    <citation type="submission" date="2020-05" db="EMBL/GenBank/DDBJ databases">
        <title>Vigna angularis (adzuki bean) Var. LongXiaoDou No. 4 denovo assembly.</title>
        <authorList>
            <person name="Xiang H."/>
        </authorList>
    </citation>
    <scope>NUCLEOTIDE SEQUENCE [LARGE SCALE GENOMIC DNA]</scope>
    <source>
        <tissue evidence="5">Leaf</tissue>
    </source>
</reference>
<evidence type="ECO:0000256" key="2">
    <source>
        <dbReference type="ARBA" id="ARBA00022468"/>
    </source>
</evidence>
<dbReference type="InterPro" id="IPR007705">
    <property type="entry name" value="Vesicle_trsprt_v-SNARE_N"/>
</dbReference>
<dbReference type="Pfam" id="PF05008">
    <property type="entry name" value="V-SNARE"/>
    <property type="match status" value="1"/>
</dbReference>
<accession>A0A8T0L0Y3</accession>